<name>A0ABY4M7U2_9ACTN</name>
<dbReference type="SMART" id="SM00028">
    <property type="entry name" value="TPR"/>
    <property type="match status" value="5"/>
</dbReference>
<dbReference type="EMBL" id="CP086322">
    <property type="protein sequence ID" value="UQA93378.1"/>
    <property type="molecule type" value="Genomic_DNA"/>
</dbReference>
<dbReference type="PANTHER" id="PTHR47691">
    <property type="entry name" value="REGULATOR-RELATED"/>
    <property type="match status" value="1"/>
</dbReference>
<dbReference type="Pfam" id="PF13424">
    <property type="entry name" value="TPR_12"/>
    <property type="match status" value="2"/>
</dbReference>
<proteinExistence type="predicted"/>
<keyword evidence="1" id="KW-0802">TPR repeat</keyword>
<dbReference type="InterPro" id="IPR027417">
    <property type="entry name" value="P-loop_NTPase"/>
</dbReference>
<keyword evidence="5" id="KW-1185">Reference proteome</keyword>
<dbReference type="InterPro" id="IPR019734">
    <property type="entry name" value="TPR_rpt"/>
</dbReference>
<feature type="repeat" description="TPR" evidence="1">
    <location>
        <begin position="805"/>
        <end position="838"/>
    </location>
</feature>
<dbReference type="PANTHER" id="PTHR47691:SF3">
    <property type="entry name" value="HTH-TYPE TRANSCRIPTIONAL REGULATOR RV0890C-RELATED"/>
    <property type="match status" value="1"/>
</dbReference>
<evidence type="ECO:0000313" key="5">
    <source>
        <dbReference type="Proteomes" id="UP000830115"/>
    </source>
</evidence>
<dbReference type="InterPro" id="IPR011990">
    <property type="entry name" value="TPR-like_helical_dom_sf"/>
</dbReference>
<dbReference type="PRINTS" id="PR00364">
    <property type="entry name" value="DISEASERSIST"/>
</dbReference>
<organism evidence="4 5">
    <name type="scientific">Streptomyces halobius</name>
    <dbReference type="NCBI Taxonomy" id="2879846"/>
    <lineage>
        <taxon>Bacteria</taxon>
        <taxon>Bacillati</taxon>
        <taxon>Actinomycetota</taxon>
        <taxon>Actinomycetes</taxon>
        <taxon>Kitasatosporales</taxon>
        <taxon>Streptomycetaceae</taxon>
        <taxon>Streptomyces</taxon>
    </lineage>
</organism>
<dbReference type="Pfam" id="PF13191">
    <property type="entry name" value="AAA_16"/>
    <property type="match status" value="1"/>
</dbReference>
<dbReference type="Proteomes" id="UP000830115">
    <property type="component" value="Chromosome"/>
</dbReference>
<dbReference type="Gene3D" id="3.40.50.300">
    <property type="entry name" value="P-loop containing nucleotide triphosphate hydrolases"/>
    <property type="match status" value="1"/>
</dbReference>
<evidence type="ECO:0000313" key="4">
    <source>
        <dbReference type="EMBL" id="UQA93378.1"/>
    </source>
</evidence>
<protein>
    <submittedName>
        <fullName evidence="4">Tetratricopeptide repeat protein</fullName>
    </submittedName>
</protein>
<dbReference type="SUPFAM" id="SSF52540">
    <property type="entry name" value="P-loop containing nucleoside triphosphate hydrolases"/>
    <property type="match status" value="1"/>
</dbReference>
<reference evidence="4" key="1">
    <citation type="submission" date="2021-10" db="EMBL/GenBank/DDBJ databases">
        <title>Streptomyces nigrumlapis sp.nov.,an antimicrobial producing actinobacterium isolated from Black Gobi rocks.</title>
        <authorList>
            <person name="Wen Y."/>
            <person name="Zhang W."/>
            <person name="Liu X.G."/>
        </authorList>
    </citation>
    <scope>NUCLEOTIDE SEQUENCE</scope>
    <source>
        <strain evidence="4">ST13-2-2</strain>
    </source>
</reference>
<sequence>MPGSLAVLREGHRADAEGLLARAVEEEVRRSSGRLDRETLLTRARAALEELTGSASEEYAAYVRALDEAAAGHRPLTERLSRKELGTPAVATAVAAVAAFGTDLAYGTGAGAALGVGAAVVVAGAAATVLKLTAGHWPAAHRQAGMRGQPGGPEQLRLQWLTALEVRGIRPFLDQQRMLTAAARGGGTATVGASPARTELRAWGTAAPSTARGPQLRGADRSAAARQRSVLEHSFSQLPRPDGPFAGRRAELTRIAQWVHAARASTETKPTVVVLHGEPGSGRTALAVRATHQLRDQFRGACVVDLRGDTPGEVPLPTRDALLHLLNRLGAPREQLLFRERPSQEQHVTRLTELYHQHLTGLPVTVLLDDASDPEQVRTLVPDRSDSLVLVTSREPLELPGDLQAWVHHLPVGPLDAAGTEELLRASAAADGPADATGPYDARAIDEISELCAGLPLALRVAGSSLGSRSPASLAADLAAHGPVTPTERALWLCYSGQSETARQLLRRLALVGRASLGAAAAAALLGIADEEAERQLTALAEAGLIEHVRGRRYRLHSLVHRFAHDRLVAEEEPGERGAAQERLIRGYAELADSVIRLVDGRTSTRADRFGSHGFTSLDAALQWLDDETSFITAALRHADQDVDQAAVSHLLGALADYCLLRGDLYRLGELTELTRAAGQGLLVRSVQWRTGIAARQLGELDKARTTLSSVVDLYFEAQHPAGAARALRDLGITLQQQGNLTEAAAKLREALDMQAGPDLRGDRAWTLHALAAVERDRARIAEAQELLREALELHEESESVHGQAWAHFQLGQVHLRLGEVPRAEEALHSAMELYGRTHDERGTAWAMTQLARARLVDGEPAPAVDRLRQALPLHKEHEDARGEAWTMYYLGQALEERGERDAALRQLERSRTMFSRMQDGYGLACARHHSGRVSRDLRAEQTGSLRNSGFARQLLQDARKDFQRIGVPHGEAWSCLELVIIDAGNGRTAQALELADEAARIFADYGDRRGEDWARFLRCTLLPFASPGGSVVGTAVAQEELAQLTRERHPSRDSKLEDCAETFALLLERGVEPETGWQAWRLGMVPSRAAREVMGVGCA</sequence>
<feature type="domain" description="Orc1-like AAA ATPase" evidence="3">
    <location>
        <begin position="244"/>
        <end position="371"/>
    </location>
</feature>
<evidence type="ECO:0000256" key="1">
    <source>
        <dbReference type="PROSITE-ProRule" id="PRU00339"/>
    </source>
</evidence>
<accession>A0ABY4M7U2</accession>
<feature type="coiled-coil region" evidence="2">
    <location>
        <begin position="774"/>
        <end position="801"/>
    </location>
</feature>
<evidence type="ECO:0000259" key="3">
    <source>
        <dbReference type="Pfam" id="PF13191"/>
    </source>
</evidence>
<gene>
    <name evidence="4" type="ORF">K9S39_17360</name>
</gene>
<dbReference type="SUPFAM" id="SSF48452">
    <property type="entry name" value="TPR-like"/>
    <property type="match status" value="1"/>
</dbReference>
<keyword evidence="2" id="KW-0175">Coiled coil</keyword>
<dbReference type="Gene3D" id="1.25.40.10">
    <property type="entry name" value="Tetratricopeptide repeat domain"/>
    <property type="match status" value="2"/>
</dbReference>
<evidence type="ECO:0000256" key="2">
    <source>
        <dbReference type="SAM" id="Coils"/>
    </source>
</evidence>
<dbReference type="PROSITE" id="PS50005">
    <property type="entry name" value="TPR"/>
    <property type="match status" value="1"/>
</dbReference>
<dbReference type="RefSeq" id="WP_248864257.1">
    <property type="nucleotide sequence ID" value="NZ_CP086322.1"/>
</dbReference>
<dbReference type="Pfam" id="PF13374">
    <property type="entry name" value="TPR_10"/>
    <property type="match status" value="1"/>
</dbReference>
<dbReference type="InterPro" id="IPR041664">
    <property type="entry name" value="AAA_16"/>
</dbReference>